<dbReference type="EMBL" id="CP009810">
    <property type="protein sequence ID" value="ATZ51312.1"/>
    <property type="molecule type" value="Genomic_DNA"/>
</dbReference>
<organism evidence="1 2">
    <name type="scientific">Botryotinia fuckeliana (strain B05.10)</name>
    <name type="common">Noble rot fungus</name>
    <name type="synonym">Botrytis cinerea</name>
    <dbReference type="NCBI Taxonomy" id="332648"/>
    <lineage>
        <taxon>Eukaryota</taxon>
        <taxon>Fungi</taxon>
        <taxon>Dikarya</taxon>
        <taxon>Ascomycota</taxon>
        <taxon>Pezizomycotina</taxon>
        <taxon>Leotiomycetes</taxon>
        <taxon>Helotiales</taxon>
        <taxon>Sclerotiniaceae</taxon>
        <taxon>Botrytis</taxon>
    </lineage>
</organism>
<proteinExistence type="predicted"/>
<dbReference type="AlphaFoldDB" id="A0A384JLE6"/>
<protein>
    <submittedName>
        <fullName evidence="1">Uncharacterized protein</fullName>
    </submittedName>
</protein>
<reference evidence="1 2" key="1">
    <citation type="journal article" date="2011" name="PLoS Genet.">
        <title>Genomic analysis of the necrotrophic fungal pathogens Sclerotinia sclerotiorum and Botrytis cinerea.</title>
        <authorList>
            <person name="Amselem J."/>
            <person name="Cuomo C.A."/>
            <person name="van Kan J.A."/>
            <person name="Viaud M."/>
            <person name="Benito E.P."/>
            <person name="Couloux A."/>
            <person name="Coutinho P.M."/>
            <person name="de Vries R.P."/>
            <person name="Dyer P.S."/>
            <person name="Fillinger S."/>
            <person name="Fournier E."/>
            <person name="Gout L."/>
            <person name="Hahn M."/>
            <person name="Kohn L."/>
            <person name="Lapalu N."/>
            <person name="Plummer K.M."/>
            <person name="Pradier J.M."/>
            <person name="Quevillon E."/>
            <person name="Sharon A."/>
            <person name="Simon A."/>
            <person name="ten Have A."/>
            <person name="Tudzynski B."/>
            <person name="Tudzynski P."/>
            <person name="Wincker P."/>
            <person name="Andrew M."/>
            <person name="Anthouard V."/>
            <person name="Beever R.E."/>
            <person name="Beffa R."/>
            <person name="Benoit I."/>
            <person name="Bouzid O."/>
            <person name="Brault B."/>
            <person name="Chen Z."/>
            <person name="Choquer M."/>
            <person name="Collemare J."/>
            <person name="Cotton P."/>
            <person name="Danchin E.G."/>
            <person name="Da Silva C."/>
            <person name="Gautier A."/>
            <person name="Giraud C."/>
            <person name="Giraud T."/>
            <person name="Gonzalez C."/>
            <person name="Grossetete S."/>
            <person name="Guldener U."/>
            <person name="Henrissat B."/>
            <person name="Howlett B.J."/>
            <person name="Kodira C."/>
            <person name="Kretschmer M."/>
            <person name="Lappartient A."/>
            <person name="Leroch M."/>
            <person name="Levis C."/>
            <person name="Mauceli E."/>
            <person name="Neuveglise C."/>
            <person name="Oeser B."/>
            <person name="Pearson M."/>
            <person name="Poulain J."/>
            <person name="Poussereau N."/>
            <person name="Quesneville H."/>
            <person name="Rascle C."/>
            <person name="Schumacher J."/>
            <person name="Segurens B."/>
            <person name="Sexton A."/>
            <person name="Silva E."/>
            <person name="Sirven C."/>
            <person name="Soanes D.M."/>
            <person name="Talbot N.J."/>
            <person name="Templeton M."/>
            <person name="Yandava C."/>
            <person name="Yarden O."/>
            <person name="Zeng Q."/>
            <person name="Rollins J.A."/>
            <person name="Lebrun M.H."/>
            <person name="Dickman M."/>
        </authorList>
    </citation>
    <scope>NUCLEOTIDE SEQUENCE [LARGE SCALE GENOMIC DNA]</scope>
    <source>
        <strain evidence="1 2">B05.10</strain>
    </source>
</reference>
<evidence type="ECO:0000313" key="2">
    <source>
        <dbReference type="Proteomes" id="UP000001798"/>
    </source>
</evidence>
<gene>
    <name evidence="1" type="ORF">BCIN_06g07250</name>
</gene>
<dbReference type="Proteomes" id="UP000001798">
    <property type="component" value="Chromosome 6"/>
</dbReference>
<dbReference type="KEGG" id="bfu:BCIN_06g07250"/>
<accession>A0A384JLE6</accession>
<sequence>MTRTLVQRSFIRRRAPITNNGHYLPFILRNSRNAFHCVPRSPYSTGRDTASPGISEYPLRNLGQDEEPRFKPSNGGCVPMREWQKSKVWTKIFSPYYDPKKFQPLRLLSTPVPLWDMAPGCILFLPGESKLDPLARAAVEKYGNIGMAGHPVMVLAVDVKGVNEASVAVAIVRSYSQHKDECRYLGLDWFDTRHFEIKQSGNHDIPPRLEYNVKRVRLYKTPCSNSSNSIRQFVQTQSIITVPFQYLLTETRWDPLTHWWPSSCLNGWGKRIIKEDFMHIAETIGFKPDPWLSSGPYMWKDFVQKTGINTFGLDIEDPALYDEQAFYRQMWEEGQEKYNKHFNLPSNHTLSANDYSPLGWAFDRMPHTGLVRRRVHSLRSSSYKKFRLNTPATSHVSTQD</sequence>
<dbReference type="RefSeq" id="XP_024549517.1">
    <property type="nucleotide sequence ID" value="XM_024693731.1"/>
</dbReference>
<dbReference type="OrthoDB" id="3537171at2759"/>
<evidence type="ECO:0000313" key="1">
    <source>
        <dbReference type="EMBL" id="ATZ51312.1"/>
    </source>
</evidence>
<dbReference type="VEuPathDB" id="FungiDB:Bcin06g07250"/>
<keyword evidence="2" id="KW-1185">Reference proteome</keyword>
<dbReference type="GeneID" id="5425702"/>
<reference evidence="1 2" key="3">
    <citation type="journal article" date="2017" name="Mol. Plant Pathol.">
        <title>A gapless genome sequence of the fungus Botrytis cinerea.</title>
        <authorList>
            <person name="Van Kan J.A."/>
            <person name="Stassen J.H."/>
            <person name="Mosbach A."/>
            <person name="Van Der Lee T.A."/>
            <person name="Faino L."/>
            <person name="Farmer A.D."/>
            <person name="Papasotiriou D.G."/>
            <person name="Zhou S."/>
            <person name="Seidl M.F."/>
            <person name="Cottam E."/>
            <person name="Edel D."/>
            <person name="Hahn M."/>
            <person name="Schwartz D.C."/>
            <person name="Dietrich R.A."/>
            <person name="Widdison S."/>
            <person name="Scalliet G."/>
        </authorList>
    </citation>
    <scope>NUCLEOTIDE SEQUENCE [LARGE SCALE GENOMIC DNA]</scope>
    <source>
        <strain evidence="1 2">B05.10</strain>
    </source>
</reference>
<reference evidence="1 2" key="2">
    <citation type="journal article" date="2012" name="Eukaryot. Cell">
        <title>Genome update of Botrytis cinerea strains B05.10 and T4.</title>
        <authorList>
            <person name="Staats M."/>
            <person name="van Kan J.A."/>
        </authorList>
    </citation>
    <scope>NUCLEOTIDE SEQUENCE [LARGE SCALE GENOMIC DNA]</scope>
    <source>
        <strain evidence="1 2">B05.10</strain>
    </source>
</reference>
<name>A0A384JLE6_BOTFB</name>